<dbReference type="WBParaSite" id="JU765_v2.g4957.t1">
    <property type="protein sequence ID" value="JU765_v2.g4957.t1"/>
    <property type="gene ID" value="JU765_v2.g4957"/>
</dbReference>
<reference evidence="2" key="1">
    <citation type="submission" date="2022-11" db="UniProtKB">
        <authorList>
            <consortium name="WormBaseParasite"/>
        </authorList>
    </citation>
    <scope>IDENTIFICATION</scope>
</reference>
<organism evidence="1 2">
    <name type="scientific">Panagrolaimus sp. JU765</name>
    <dbReference type="NCBI Taxonomy" id="591449"/>
    <lineage>
        <taxon>Eukaryota</taxon>
        <taxon>Metazoa</taxon>
        <taxon>Ecdysozoa</taxon>
        <taxon>Nematoda</taxon>
        <taxon>Chromadorea</taxon>
        <taxon>Rhabditida</taxon>
        <taxon>Tylenchina</taxon>
        <taxon>Panagrolaimomorpha</taxon>
        <taxon>Panagrolaimoidea</taxon>
        <taxon>Panagrolaimidae</taxon>
        <taxon>Panagrolaimus</taxon>
    </lineage>
</organism>
<name>A0AC34RA98_9BILA</name>
<evidence type="ECO:0000313" key="2">
    <source>
        <dbReference type="WBParaSite" id="JU765_v2.g4957.t1"/>
    </source>
</evidence>
<protein>
    <submittedName>
        <fullName evidence="2">Uncharacterized protein</fullName>
    </submittedName>
</protein>
<accession>A0AC34RA98</accession>
<dbReference type="Proteomes" id="UP000887576">
    <property type="component" value="Unplaced"/>
</dbReference>
<evidence type="ECO:0000313" key="1">
    <source>
        <dbReference type="Proteomes" id="UP000887576"/>
    </source>
</evidence>
<sequence>MFRIRLLNSVSSIFARNGTVTNVGVRKMGDNIFASREEMLKNRRKYVMFGGVIMMFFGSHAILLWRRRSQYRSLNKEIPPMEFDDFVREYFATGTIKSLVFHPHFYVCDAYLETRNHPTTSTAGHQNWQDKVQDMGKNISQNSVFGPNRVIKPQARFIFKGSAEDLEKKILEVQSKLAEPSEIQFEVNRFPSYSELGFIACSVLFGACCVALAKI</sequence>
<proteinExistence type="predicted"/>